<dbReference type="EMBL" id="JBFXLU010000007">
    <property type="protein sequence ID" value="KAL2856506.1"/>
    <property type="molecule type" value="Genomic_DNA"/>
</dbReference>
<evidence type="ECO:0000256" key="4">
    <source>
        <dbReference type="ARBA" id="ARBA00023125"/>
    </source>
</evidence>
<evidence type="ECO:0000256" key="7">
    <source>
        <dbReference type="SAM" id="MobiDB-lite"/>
    </source>
</evidence>
<dbReference type="CDD" id="cd00067">
    <property type="entry name" value="GAL4"/>
    <property type="match status" value="1"/>
</dbReference>
<feature type="region of interest" description="Disordered" evidence="7">
    <location>
        <begin position="1"/>
        <end position="24"/>
    </location>
</feature>
<sequence>MSTASPESPIRTSHDPEPGGWGPQRVRVTRACDRCKKRKIRCTGGQPCDTCTRAAAQCAYAAPYLRGKRPPQLDTMQRQQAAVAVTLGPPLRHDSDGQPANVLTAGEASPEPVTDSQGHYIGPASGVSFLVRVQNRLHQHHRHSSTFTFGDVPLPDYDPVPSVMLCPEETARLVQRFFDFTMPIDRFFHQPTIAEWRVEFCETMGSMRDTPDAPAKRAALWMIFAMSQEHMGSESSSSTDDKSIRYFLAADYHLSKTRGTISLTTVQARLCQCFWLLSRSRVNHCWELFGSTARLALVLGLHRKHSAPPVIGQKAVDLDCCRRTFWSAYCLDNHLSITLGRPKIFHDRDIDQQLPSGANDQDLLVGASLAGPTAQRYSVMLAAVAYFKLHLILSEVLRDLYGIDRQSIGEQCTLAVKYAQMIRGWYSTVPRFLATDSQDSVPLIPIFQRQRDVLSVSYWHALIILYRPLLLQQFMARPSHSEAAAPLDQRITSMVSDCLDAALHIVNKVDDMVDSGVIFRSFWGTYYYGFSATVVLYVYTILVASTPVPEYQPYLDAAMRYHGHLAAEVNQGDSLLTRYCLVLEELRTEATNRINSNNNYRTPGSGSSSTTAAAAGEEPGQTINIPNILFAPAVPHDFYMGMLGFQAGGTASSADSQLWAPPTSYQDETDIVGLYPYEG</sequence>
<accession>A0ABR4KW39</accession>
<keyword evidence="4" id="KW-0238">DNA-binding</keyword>
<evidence type="ECO:0000256" key="2">
    <source>
        <dbReference type="ARBA" id="ARBA00022723"/>
    </source>
</evidence>
<keyword evidence="3" id="KW-0805">Transcription regulation</keyword>
<dbReference type="CDD" id="cd12148">
    <property type="entry name" value="fungal_TF_MHR"/>
    <property type="match status" value="1"/>
</dbReference>
<dbReference type="SUPFAM" id="SSF57701">
    <property type="entry name" value="Zn2/Cys6 DNA-binding domain"/>
    <property type="match status" value="1"/>
</dbReference>
<feature type="compositionally biased region" description="Low complexity" evidence="7">
    <location>
        <begin position="602"/>
        <end position="616"/>
    </location>
</feature>
<protein>
    <submittedName>
        <fullName evidence="9">Fungal-specific transcription factor domain-containing protein</fullName>
    </submittedName>
</protein>
<organism evidence="9 10">
    <name type="scientific">Aspergillus pseudoustus</name>
    <dbReference type="NCBI Taxonomy" id="1810923"/>
    <lineage>
        <taxon>Eukaryota</taxon>
        <taxon>Fungi</taxon>
        <taxon>Dikarya</taxon>
        <taxon>Ascomycota</taxon>
        <taxon>Pezizomycotina</taxon>
        <taxon>Eurotiomycetes</taxon>
        <taxon>Eurotiomycetidae</taxon>
        <taxon>Eurotiales</taxon>
        <taxon>Aspergillaceae</taxon>
        <taxon>Aspergillus</taxon>
        <taxon>Aspergillus subgen. Nidulantes</taxon>
    </lineage>
</organism>
<proteinExistence type="predicted"/>
<evidence type="ECO:0000313" key="10">
    <source>
        <dbReference type="Proteomes" id="UP001610446"/>
    </source>
</evidence>
<reference evidence="9 10" key="1">
    <citation type="submission" date="2024-07" db="EMBL/GenBank/DDBJ databases">
        <title>Section-level genome sequencing and comparative genomics of Aspergillus sections Usti and Cavernicolus.</title>
        <authorList>
            <consortium name="Lawrence Berkeley National Laboratory"/>
            <person name="Nybo J.L."/>
            <person name="Vesth T.C."/>
            <person name="Theobald S."/>
            <person name="Frisvad J.C."/>
            <person name="Larsen T.O."/>
            <person name="Kjaerboelling I."/>
            <person name="Rothschild-Mancinelli K."/>
            <person name="Lyhne E.K."/>
            <person name="Kogle M.E."/>
            <person name="Barry K."/>
            <person name="Clum A."/>
            <person name="Na H."/>
            <person name="Ledsgaard L."/>
            <person name="Lin J."/>
            <person name="Lipzen A."/>
            <person name="Kuo A."/>
            <person name="Riley R."/>
            <person name="Mondo S."/>
            <person name="Labutti K."/>
            <person name="Haridas S."/>
            <person name="Pangalinan J."/>
            <person name="Salamov A.A."/>
            <person name="Simmons B.A."/>
            <person name="Magnuson J.K."/>
            <person name="Chen J."/>
            <person name="Drula E."/>
            <person name="Henrissat B."/>
            <person name="Wiebenga A."/>
            <person name="Lubbers R.J."/>
            <person name="Gomes A.C."/>
            <person name="Makela M.R."/>
            <person name="Stajich J."/>
            <person name="Grigoriev I.V."/>
            <person name="Mortensen U.H."/>
            <person name="De Vries R.P."/>
            <person name="Baker S.E."/>
            <person name="Andersen M.R."/>
        </authorList>
    </citation>
    <scope>NUCLEOTIDE SEQUENCE [LARGE SCALE GENOMIC DNA]</scope>
    <source>
        <strain evidence="9 10">CBS 123904</strain>
    </source>
</reference>
<dbReference type="InterPro" id="IPR051711">
    <property type="entry name" value="Stress_Response_Reg"/>
</dbReference>
<dbReference type="PANTHER" id="PTHR47540:SF3">
    <property type="entry name" value="ZN(II)2CYS6 TRANSCRIPTION FACTOR (EUROFUNG)"/>
    <property type="match status" value="1"/>
</dbReference>
<feature type="region of interest" description="Disordered" evidence="7">
    <location>
        <begin position="594"/>
        <end position="616"/>
    </location>
</feature>
<gene>
    <name evidence="9" type="ORF">BJY01DRAFT_263533</name>
</gene>
<dbReference type="Gene3D" id="4.10.240.10">
    <property type="entry name" value="Zn(2)-C6 fungal-type DNA-binding domain"/>
    <property type="match status" value="1"/>
</dbReference>
<dbReference type="Pfam" id="PF00172">
    <property type="entry name" value="Zn_clus"/>
    <property type="match status" value="1"/>
</dbReference>
<keyword evidence="5" id="KW-0804">Transcription</keyword>
<name>A0ABR4KW39_9EURO</name>
<dbReference type="InterPro" id="IPR001138">
    <property type="entry name" value="Zn2Cys6_DnaBD"/>
</dbReference>
<evidence type="ECO:0000256" key="1">
    <source>
        <dbReference type="ARBA" id="ARBA00004123"/>
    </source>
</evidence>
<keyword evidence="2" id="KW-0479">Metal-binding</keyword>
<evidence type="ECO:0000256" key="3">
    <source>
        <dbReference type="ARBA" id="ARBA00023015"/>
    </source>
</evidence>
<dbReference type="Pfam" id="PF04082">
    <property type="entry name" value="Fungal_trans"/>
    <property type="match status" value="1"/>
</dbReference>
<evidence type="ECO:0000313" key="9">
    <source>
        <dbReference type="EMBL" id="KAL2856506.1"/>
    </source>
</evidence>
<evidence type="ECO:0000259" key="8">
    <source>
        <dbReference type="PROSITE" id="PS50048"/>
    </source>
</evidence>
<keyword evidence="6" id="KW-0539">Nucleus</keyword>
<dbReference type="PANTHER" id="PTHR47540">
    <property type="entry name" value="THIAMINE REPRESSIBLE GENES REGULATORY PROTEIN THI5"/>
    <property type="match status" value="1"/>
</dbReference>
<evidence type="ECO:0000256" key="5">
    <source>
        <dbReference type="ARBA" id="ARBA00023163"/>
    </source>
</evidence>
<comment type="subcellular location">
    <subcellularLocation>
        <location evidence="1">Nucleus</location>
    </subcellularLocation>
</comment>
<dbReference type="InterPro" id="IPR036864">
    <property type="entry name" value="Zn2-C6_fun-type_DNA-bd_sf"/>
</dbReference>
<comment type="caution">
    <text evidence="9">The sequence shown here is derived from an EMBL/GenBank/DDBJ whole genome shotgun (WGS) entry which is preliminary data.</text>
</comment>
<dbReference type="SMART" id="SM00066">
    <property type="entry name" value="GAL4"/>
    <property type="match status" value="1"/>
</dbReference>
<evidence type="ECO:0000256" key="6">
    <source>
        <dbReference type="ARBA" id="ARBA00023242"/>
    </source>
</evidence>
<dbReference type="SMART" id="SM00906">
    <property type="entry name" value="Fungal_trans"/>
    <property type="match status" value="1"/>
</dbReference>
<keyword evidence="10" id="KW-1185">Reference proteome</keyword>
<dbReference type="InterPro" id="IPR007219">
    <property type="entry name" value="XnlR_reg_dom"/>
</dbReference>
<dbReference type="PROSITE" id="PS00463">
    <property type="entry name" value="ZN2_CY6_FUNGAL_1"/>
    <property type="match status" value="1"/>
</dbReference>
<dbReference type="PROSITE" id="PS50048">
    <property type="entry name" value="ZN2_CY6_FUNGAL_2"/>
    <property type="match status" value="1"/>
</dbReference>
<feature type="domain" description="Zn(2)-C6 fungal-type" evidence="8">
    <location>
        <begin position="31"/>
        <end position="60"/>
    </location>
</feature>
<dbReference type="Proteomes" id="UP001610446">
    <property type="component" value="Unassembled WGS sequence"/>
</dbReference>